<name>A0A1M5YKB0_9CLOT</name>
<dbReference type="STRING" id="1121306.SAMN02745196_03032"/>
<accession>A0A1M5YKB0</accession>
<dbReference type="CDD" id="cd19946">
    <property type="entry name" value="GlpA-like_Fer2_BFD-like"/>
    <property type="match status" value="1"/>
</dbReference>
<protein>
    <submittedName>
        <fullName evidence="3">L-2-hydroxyglutarate oxidase LhgO</fullName>
    </submittedName>
</protein>
<dbReference type="Gene3D" id="1.10.10.1100">
    <property type="entry name" value="BFD-like [2Fe-2S]-binding domain"/>
    <property type="match status" value="1"/>
</dbReference>
<dbReference type="InterPro" id="IPR052745">
    <property type="entry name" value="G3P_Oxidase/Oxidoreductase"/>
</dbReference>
<dbReference type="EMBL" id="FQXP01000017">
    <property type="protein sequence ID" value="SHI12430.1"/>
    <property type="molecule type" value="Genomic_DNA"/>
</dbReference>
<gene>
    <name evidence="3" type="ORF">SAMN02745196_03032</name>
</gene>
<dbReference type="InterPro" id="IPR041854">
    <property type="entry name" value="BFD-like_2Fe2S-bd_dom_sf"/>
</dbReference>
<dbReference type="Pfam" id="PF04324">
    <property type="entry name" value="Fer2_BFD"/>
    <property type="match status" value="1"/>
</dbReference>
<dbReference type="RefSeq" id="WP_072832826.1">
    <property type="nucleotide sequence ID" value="NZ_FQXP01000017.1"/>
</dbReference>
<feature type="domain" description="BFD-like [2Fe-2S]-binding" evidence="2">
    <location>
        <begin position="382"/>
        <end position="435"/>
    </location>
</feature>
<dbReference type="Proteomes" id="UP000184526">
    <property type="component" value="Unassembled WGS sequence"/>
</dbReference>
<dbReference type="AlphaFoldDB" id="A0A1M5YKB0"/>
<dbReference type="InterPro" id="IPR006076">
    <property type="entry name" value="FAD-dep_OxRdtase"/>
</dbReference>
<keyword evidence="4" id="KW-1185">Reference proteome</keyword>
<proteinExistence type="predicted"/>
<dbReference type="OrthoDB" id="9794226at2"/>
<dbReference type="Gene3D" id="3.50.50.60">
    <property type="entry name" value="FAD/NAD(P)-binding domain"/>
    <property type="match status" value="1"/>
</dbReference>
<organism evidence="3 4">
    <name type="scientific">Clostridium collagenovorans DSM 3089</name>
    <dbReference type="NCBI Taxonomy" id="1121306"/>
    <lineage>
        <taxon>Bacteria</taxon>
        <taxon>Bacillati</taxon>
        <taxon>Bacillota</taxon>
        <taxon>Clostridia</taxon>
        <taxon>Eubacteriales</taxon>
        <taxon>Clostridiaceae</taxon>
        <taxon>Clostridium</taxon>
    </lineage>
</organism>
<evidence type="ECO:0000259" key="1">
    <source>
        <dbReference type="Pfam" id="PF01266"/>
    </source>
</evidence>
<feature type="domain" description="FAD dependent oxidoreductase" evidence="1">
    <location>
        <begin position="4"/>
        <end position="200"/>
    </location>
</feature>
<dbReference type="InterPro" id="IPR036188">
    <property type="entry name" value="FAD/NAD-bd_sf"/>
</dbReference>
<dbReference type="PANTHER" id="PTHR42720">
    <property type="entry name" value="GLYCEROL-3-PHOSPHATE DEHYDROGENASE"/>
    <property type="match status" value="1"/>
</dbReference>
<dbReference type="SUPFAM" id="SSF51905">
    <property type="entry name" value="FAD/NAD(P)-binding domain"/>
    <property type="match status" value="1"/>
</dbReference>
<dbReference type="Pfam" id="PF01266">
    <property type="entry name" value="DAO"/>
    <property type="match status" value="1"/>
</dbReference>
<evidence type="ECO:0000313" key="4">
    <source>
        <dbReference type="Proteomes" id="UP000184526"/>
    </source>
</evidence>
<dbReference type="Gene3D" id="3.30.9.10">
    <property type="entry name" value="D-Amino Acid Oxidase, subunit A, domain 2"/>
    <property type="match status" value="1"/>
</dbReference>
<evidence type="ECO:0000259" key="2">
    <source>
        <dbReference type="Pfam" id="PF04324"/>
    </source>
</evidence>
<dbReference type="PANTHER" id="PTHR42720:SF1">
    <property type="entry name" value="GLYCEROL 3-PHOSPHATE OXIDASE"/>
    <property type="match status" value="1"/>
</dbReference>
<evidence type="ECO:0000313" key="3">
    <source>
        <dbReference type="EMBL" id="SHI12430.1"/>
    </source>
</evidence>
<sequence length="465" mass="53030">MDYDVLILGGGLVGCSIAYELSKYNLNIALIEKDYDIADDISIINTEIVYAGLEIKDNEATLLQHKGNQLMDELANKFNVPFKRCGSIILAEDKETEDKLKSIYENNKDKEGYNVKLINRDEISKLEPELRGLYNSALYCEDIGVISPCELALGYGEVAFQNNVNFKLEEEVIDIENIAKGFRVVTNKNRFTCKIVINTTPGENYSMDFSQPCCDNTEKEYANIISLNKYYNNGYKRVIFSLNKDGDKIISCPTNKDETIGLICSNDNLKNHLVIEKVSKLIPDIKANYINSFFTSEFCKNDIIIDDSQIKDGYVKIRGKHPAIVTMTPAIAEKVRDNILGILKCKPKKEFLDKRREYYKFNEMSNEERNEIIRLNNRYGKIVCSCERITEGEIVDAIRRPLGARTIEGIKRRTGVCFGRCQGSQCFNEVVSILARETNKSINDIVKDSKNSKIILKRIKEFDEM</sequence>
<reference evidence="3 4" key="1">
    <citation type="submission" date="2016-11" db="EMBL/GenBank/DDBJ databases">
        <authorList>
            <person name="Jaros S."/>
            <person name="Januszkiewicz K."/>
            <person name="Wedrychowicz H."/>
        </authorList>
    </citation>
    <scope>NUCLEOTIDE SEQUENCE [LARGE SCALE GENOMIC DNA]</scope>
    <source>
        <strain evidence="3 4">DSM 3089</strain>
    </source>
</reference>
<dbReference type="InterPro" id="IPR007419">
    <property type="entry name" value="BFD-like_2Fe2S-bd_dom"/>
</dbReference>